<proteinExistence type="predicted"/>
<accession>A0A6P8Z110</accession>
<evidence type="ECO:0000256" key="1">
    <source>
        <dbReference type="SAM" id="Phobius"/>
    </source>
</evidence>
<evidence type="ECO:0000313" key="3">
    <source>
        <dbReference type="RefSeq" id="XP_034240247.1"/>
    </source>
</evidence>
<dbReference type="AlphaFoldDB" id="A0A6P8Z110"/>
<dbReference type="RefSeq" id="XP_034240247.1">
    <property type="nucleotide sequence ID" value="XM_034384356.1"/>
</dbReference>
<organism evidence="3">
    <name type="scientific">Thrips palmi</name>
    <name type="common">Melon thrips</name>
    <dbReference type="NCBI Taxonomy" id="161013"/>
    <lineage>
        <taxon>Eukaryota</taxon>
        <taxon>Metazoa</taxon>
        <taxon>Ecdysozoa</taxon>
        <taxon>Arthropoda</taxon>
        <taxon>Hexapoda</taxon>
        <taxon>Insecta</taxon>
        <taxon>Pterygota</taxon>
        <taxon>Neoptera</taxon>
        <taxon>Paraneoptera</taxon>
        <taxon>Thysanoptera</taxon>
        <taxon>Terebrantia</taxon>
        <taxon>Thripoidea</taxon>
        <taxon>Thripidae</taxon>
        <taxon>Thrips</taxon>
    </lineage>
</organism>
<dbReference type="OrthoDB" id="8187887at2759"/>
<keyword evidence="1" id="KW-0812">Transmembrane</keyword>
<keyword evidence="2" id="KW-1185">Reference proteome</keyword>
<keyword evidence="1" id="KW-1133">Transmembrane helix</keyword>
<dbReference type="GeneID" id="117644742"/>
<reference evidence="3" key="1">
    <citation type="submission" date="2025-08" db="UniProtKB">
        <authorList>
            <consortium name="RefSeq"/>
        </authorList>
    </citation>
    <scope>IDENTIFICATION</scope>
    <source>
        <tissue evidence="3">Total insect</tissue>
    </source>
</reference>
<sequence length="418" mass="44128">MDGRMFAEAVMESVGSDNDAASCTLALYVEDELALSVDLCDEGAVRAAKPDMVSIPHNLSLTVAAPPGYQLSLVLVNSAATASGPAADVASAVSHEVPTSEPSCRLSLMPGCSVLFSVDLCQRAAVGNLNFSEWSPNNVTLEWWPPLESQRASQVANNVILTAIGRGEMCKRSHFAPCQHRPRFQRFCVAAELACDGYPNCPMDGHDEDPTKCRSSASLVAEVPRQASKVDVGAGDAKELIMDLLRWPGPNRTASHQPAPDHSIPDTLSTYGPWGYLMLGMLVCGAFLMLCGLWECCCRQPKASASASNPTHPPTTVLMPQAWQMGATGGVLVLDSDLEDDPSRPPAYEELDQPPAYGALFPPGLLPGQPKDDVPDVANVISPALSLPASLDVPFADDASSLTASTSSMATASSMSLS</sequence>
<dbReference type="InParanoid" id="A0A6P8Z110"/>
<protein>
    <submittedName>
        <fullName evidence="3">Uncharacterized protein LOC117644742</fullName>
    </submittedName>
</protein>
<dbReference type="KEGG" id="tpal:117644742"/>
<gene>
    <name evidence="3" type="primary">LOC117644742</name>
</gene>
<name>A0A6P8Z110_THRPL</name>
<keyword evidence="1" id="KW-0472">Membrane</keyword>
<feature type="transmembrane region" description="Helical" evidence="1">
    <location>
        <begin position="274"/>
        <end position="294"/>
    </location>
</feature>
<evidence type="ECO:0000313" key="2">
    <source>
        <dbReference type="Proteomes" id="UP000515158"/>
    </source>
</evidence>
<dbReference type="Proteomes" id="UP000515158">
    <property type="component" value="Unplaced"/>
</dbReference>